<dbReference type="PANTHER" id="PTHR10887">
    <property type="entry name" value="DNA2/NAM7 HELICASE FAMILY"/>
    <property type="match status" value="1"/>
</dbReference>
<dbReference type="Pfam" id="PF13087">
    <property type="entry name" value="AAA_12"/>
    <property type="match status" value="1"/>
</dbReference>
<reference evidence="3 4" key="1">
    <citation type="journal article" date="2016" name="Nat. Commun.">
        <title>Thousands of microbial genomes shed light on interconnected biogeochemical processes in an aquifer system.</title>
        <authorList>
            <person name="Anantharaman K."/>
            <person name="Brown C.T."/>
            <person name="Hug L.A."/>
            <person name="Sharon I."/>
            <person name="Castelle C.J."/>
            <person name="Probst A.J."/>
            <person name="Thomas B.C."/>
            <person name="Singh A."/>
            <person name="Wilkins M.J."/>
            <person name="Karaoz U."/>
            <person name="Brodie E.L."/>
            <person name="Williams K.H."/>
            <person name="Hubbard S.S."/>
            <person name="Banfield J.F."/>
        </authorList>
    </citation>
    <scope>NUCLEOTIDE SEQUENCE [LARGE SCALE GENOMIC DNA]</scope>
</reference>
<dbReference type="GO" id="GO:0004386">
    <property type="term" value="F:helicase activity"/>
    <property type="evidence" value="ECO:0007669"/>
    <property type="project" value="InterPro"/>
</dbReference>
<evidence type="ECO:0000259" key="1">
    <source>
        <dbReference type="Pfam" id="PF13086"/>
    </source>
</evidence>
<evidence type="ECO:0000259" key="2">
    <source>
        <dbReference type="Pfam" id="PF13087"/>
    </source>
</evidence>
<sequence length="803" mass="89484">MTFLTDPAHLPALLKLWKAELLVEEALGQNLEALKPEVAKNEGRNYFKLPLDLEANQAFFLRQSDQLQLVPGPEEIPFLKYLAKEDKARKRYRMPLDHEVWVGFPAFYAQGKGGKPALSSLFRFPLLEIKYPEIDPHHDPDQISLPDSKRIGLISEPSASSETAYFLDELFLSEKLGLLDEEILVLRRQALKSSKGGEGVVLALWSQILGTEQTTLDWSAFLADLGAALQKQPTRPPRLYPFGLAYELDQGQPTKQLQKDLEVILDEELTPASGSPAHAYLYGEHEEPKREAPIWAQVGENQLTESQELALMRGLTDRFSVVQGPPGTGKTEVIKNLLASRLFGWAEKLDSPDDRASGMQHLSLVTSTNNRAVDNALEGLEEPGLLPAHIRLGSRLMLSRQTLPFLSQYLLLLGQARPVEGVKDFHRLKADLRGLELEIKSPVAARRRYLLARQLVDAYARANQVEAMDLIEGLMSDIEGKRGLRAFKKPAVLEFLFSLFPLAGTTLLSLRNGFEMDTQSLGLVVIDEAGQCSPHYLLPALMRAKRAVLFGDVRQLEPVARLRILDIQNLKKQRSIDLNEEQTRFFSTTSEQPRSAQHIAQEAVKKPLELVDHFRCRPDIIGVCEDLCGYHLNLADRPPSVTFGPALGYREVIGQEQRYGGSWQNLAEVEAVVDLLRRFNGFGLDWGQLAVLTPFRGQLVFIEQALTRAGIPHHSGEGQSDQLGAVSTGTVHRFQGGERKVVLFSGVIAQGEPNFLNSRVNLLNVALSRAQDHFVFIGSLSALAKGTYTAILLDHLQKKGVRV</sequence>
<dbReference type="InterPro" id="IPR041679">
    <property type="entry name" value="DNA2/NAM7-like_C"/>
</dbReference>
<evidence type="ECO:0000313" key="4">
    <source>
        <dbReference type="Proteomes" id="UP000178449"/>
    </source>
</evidence>
<accession>A0A1F6G6Y0</accession>
<dbReference type="STRING" id="1817772.A2527_02015"/>
<dbReference type="AlphaFoldDB" id="A0A1F6G6Y0"/>
<evidence type="ECO:0008006" key="5">
    <source>
        <dbReference type="Google" id="ProtNLM"/>
    </source>
</evidence>
<dbReference type="InterPro" id="IPR041677">
    <property type="entry name" value="DNA2/NAM7_AAA_11"/>
</dbReference>
<dbReference type="SUPFAM" id="SSF52540">
    <property type="entry name" value="P-loop containing nucleoside triphosphate hydrolases"/>
    <property type="match status" value="1"/>
</dbReference>
<evidence type="ECO:0000313" key="3">
    <source>
        <dbReference type="EMBL" id="OGG93875.1"/>
    </source>
</evidence>
<protein>
    <recommendedName>
        <fullName evidence="5">DNA2/NAM7 helicase-like C-terminal domain-containing protein</fullName>
    </recommendedName>
</protein>
<feature type="domain" description="DNA2/NAM7 helicase-like C-terminal" evidence="2">
    <location>
        <begin position="658"/>
        <end position="779"/>
    </location>
</feature>
<dbReference type="InterPro" id="IPR027417">
    <property type="entry name" value="P-loop_NTPase"/>
</dbReference>
<dbReference type="PANTHER" id="PTHR10887:SF495">
    <property type="entry name" value="HELICASE SENATAXIN ISOFORM X1-RELATED"/>
    <property type="match status" value="1"/>
</dbReference>
<dbReference type="Gene3D" id="3.40.50.300">
    <property type="entry name" value="P-loop containing nucleotide triphosphate hydrolases"/>
    <property type="match status" value="2"/>
</dbReference>
<proteinExistence type="predicted"/>
<gene>
    <name evidence="3" type="ORF">A2527_02015</name>
</gene>
<organism evidence="3 4">
    <name type="scientific">Candidatus Lambdaproteobacteria bacterium RIFOXYD2_FULL_50_16</name>
    <dbReference type="NCBI Taxonomy" id="1817772"/>
    <lineage>
        <taxon>Bacteria</taxon>
        <taxon>Pseudomonadati</taxon>
        <taxon>Pseudomonadota</taxon>
        <taxon>Candidatus Lambdaproteobacteria</taxon>
    </lineage>
</organism>
<dbReference type="Pfam" id="PF13086">
    <property type="entry name" value="AAA_11"/>
    <property type="match status" value="1"/>
</dbReference>
<comment type="caution">
    <text evidence="3">The sequence shown here is derived from an EMBL/GenBank/DDBJ whole genome shotgun (WGS) entry which is preliminary data.</text>
</comment>
<dbReference type="Proteomes" id="UP000178449">
    <property type="component" value="Unassembled WGS sequence"/>
</dbReference>
<dbReference type="EMBL" id="MFNE01000045">
    <property type="protein sequence ID" value="OGG93875.1"/>
    <property type="molecule type" value="Genomic_DNA"/>
</dbReference>
<dbReference type="InterPro" id="IPR047187">
    <property type="entry name" value="SF1_C_Upf1"/>
</dbReference>
<feature type="domain" description="DNA2/NAM7 helicase helicase" evidence="1">
    <location>
        <begin position="303"/>
        <end position="559"/>
    </location>
</feature>
<name>A0A1F6G6Y0_9PROT</name>
<dbReference type="CDD" id="cd18808">
    <property type="entry name" value="SF1_C_Upf1"/>
    <property type="match status" value="1"/>
</dbReference>
<dbReference type="InterPro" id="IPR045055">
    <property type="entry name" value="DNA2/NAM7-like"/>
</dbReference>